<protein>
    <submittedName>
        <fullName evidence="2">Transcriptional regulator, XRE family</fullName>
    </submittedName>
</protein>
<dbReference type="AlphaFoldDB" id="Q2IMU3"/>
<dbReference type="EMBL" id="CP000251">
    <property type="protein sequence ID" value="ABC80125.1"/>
    <property type="molecule type" value="Genomic_DNA"/>
</dbReference>
<dbReference type="eggNOG" id="COG1396">
    <property type="taxonomic scope" value="Bacteria"/>
</dbReference>
<feature type="domain" description="HTH cro/C1-type" evidence="1">
    <location>
        <begin position="17"/>
        <end position="71"/>
    </location>
</feature>
<organism evidence="2 3">
    <name type="scientific">Anaeromyxobacter dehalogenans (strain 2CP-C)</name>
    <dbReference type="NCBI Taxonomy" id="290397"/>
    <lineage>
        <taxon>Bacteria</taxon>
        <taxon>Pseudomonadati</taxon>
        <taxon>Myxococcota</taxon>
        <taxon>Myxococcia</taxon>
        <taxon>Myxococcales</taxon>
        <taxon>Cystobacterineae</taxon>
        <taxon>Anaeromyxobacteraceae</taxon>
        <taxon>Anaeromyxobacter</taxon>
    </lineage>
</organism>
<name>Q2IMU3_ANADE</name>
<evidence type="ECO:0000313" key="2">
    <source>
        <dbReference type="EMBL" id="ABC80125.1"/>
    </source>
</evidence>
<dbReference type="SUPFAM" id="SSF47413">
    <property type="entry name" value="lambda repressor-like DNA-binding domains"/>
    <property type="match status" value="1"/>
</dbReference>
<dbReference type="InterPro" id="IPR010982">
    <property type="entry name" value="Lambda_DNA-bd_dom_sf"/>
</dbReference>
<dbReference type="Gene3D" id="3.30.450.180">
    <property type="match status" value="1"/>
</dbReference>
<evidence type="ECO:0000313" key="3">
    <source>
        <dbReference type="Proteomes" id="UP000001935"/>
    </source>
</evidence>
<dbReference type="RefSeq" id="WP_011419408.1">
    <property type="nucleotide sequence ID" value="NC_007760.1"/>
</dbReference>
<dbReference type="STRING" id="290397.Adeh_0349"/>
<dbReference type="Proteomes" id="UP000001935">
    <property type="component" value="Chromosome"/>
</dbReference>
<dbReference type="HOGENOM" id="CLU_083309_0_0_7"/>
<dbReference type="Gene3D" id="1.10.260.40">
    <property type="entry name" value="lambda repressor-like DNA-binding domains"/>
    <property type="match status" value="1"/>
</dbReference>
<dbReference type="InterPro" id="IPR001387">
    <property type="entry name" value="Cro/C1-type_HTH"/>
</dbReference>
<sequence length="277" mass="29903">MHAPPAPTAPAGVGPLLRAWRTARGKSQLALALEAGVSSRHLSYLENGRSTPSREMVLDLAEVLGVPLRERNALLQAAGYAAVFRETPLDAPDLAEVRRALLHVLEASEPNPALLVNRRYDVLLANGAAVQLISHFAPAWRGRNNVALMLVSPDGLRPSVENWAEVAGHVLHRMRDELSAMAARDPDDERLLRVALEAEPELRAAPGASPGPAILVPIRLRRGDLSLDLFTTITTVGTPLDITLQELRIETLFPASAAAREALARVREAAEREEDAG</sequence>
<dbReference type="PANTHER" id="PTHR35010:SF4">
    <property type="entry name" value="BLL5781 PROTEIN"/>
    <property type="match status" value="1"/>
</dbReference>
<dbReference type="OrthoDB" id="9785973at2"/>
<dbReference type="CDD" id="cd00093">
    <property type="entry name" value="HTH_XRE"/>
    <property type="match status" value="1"/>
</dbReference>
<accession>Q2IMU3</accession>
<dbReference type="GO" id="GO:0003677">
    <property type="term" value="F:DNA binding"/>
    <property type="evidence" value="ECO:0007669"/>
    <property type="project" value="InterPro"/>
</dbReference>
<dbReference type="SMART" id="SM00530">
    <property type="entry name" value="HTH_XRE"/>
    <property type="match status" value="1"/>
</dbReference>
<dbReference type="PANTHER" id="PTHR35010">
    <property type="entry name" value="BLL4672 PROTEIN-RELATED"/>
    <property type="match status" value="1"/>
</dbReference>
<dbReference type="PROSITE" id="PS50943">
    <property type="entry name" value="HTH_CROC1"/>
    <property type="match status" value="1"/>
</dbReference>
<reference evidence="2 3" key="1">
    <citation type="submission" date="2006-01" db="EMBL/GenBank/DDBJ databases">
        <title>Complete sequence of Anaeromyxobacter dehalogenans 2CP-C.</title>
        <authorList>
            <consortium name="US DOE Joint Genome Institute"/>
            <person name="Copeland A."/>
            <person name="Lucas S."/>
            <person name="Lapidus A."/>
            <person name="Barry K."/>
            <person name="Detter J.C."/>
            <person name="Glavina T."/>
            <person name="Hammon N."/>
            <person name="Israni S."/>
            <person name="Pitluck S."/>
            <person name="Brettin T."/>
            <person name="Bruce D."/>
            <person name="Han C."/>
            <person name="Tapia R."/>
            <person name="Gilna P."/>
            <person name="Kiss H."/>
            <person name="Schmutz J."/>
            <person name="Larimer F."/>
            <person name="Land M."/>
            <person name="Kyrpides N."/>
            <person name="Anderson I."/>
            <person name="Sanford R.A."/>
            <person name="Ritalahti K.M."/>
            <person name="Thomas H.S."/>
            <person name="Kirby J.R."/>
            <person name="Zhulin I.B."/>
            <person name="Loeffler F.E."/>
            <person name="Richardson P."/>
        </authorList>
    </citation>
    <scope>NUCLEOTIDE SEQUENCE [LARGE SCALE GENOMIC DNA]</scope>
    <source>
        <strain evidence="2 3">2CP-C</strain>
    </source>
</reference>
<dbReference type="Pfam" id="PF17765">
    <property type="entry name" value="MLTR_LBD"/>
    <property type="match status" value="1"/>
</dbReference>
<dbReference type="KEGG" id="ade:Adeh_0349"/>
<proteinExistence type="predicted"/>
<dbReference type="InterPro" id="IPR041413">
    <property type="entry name" value="MLTR_LBD"/>
</dbReference>
<evidence type="ECO:0000259" key="1">
    <source>
        <dbReference type="PROSITE" id="PS50943"/>
    </source>
</evidence>
<dbReference type="Pfam" id="PF01381">
    <property type="entry name" value="HTH_3"/>
    <property type="match status" value="1"/>
</dbReference>
<gene>
    <name evidence="2" type="ordered locus">Adeh_0349</name>
</gene>